<gene>
    <name evidence="2" type="ORF">D7V94_07720</name>
</gene>
<evidence type="ECO:0000313" key="2">
    <source>
        <dbReference type="EMBL" id="RKI91963.1"/>
    </source>
</evidence>
<dbReference type="EMBL" id="RAYQ01000006">
    <property type="protein sequence ID" value="RKI91963.1"/>
    <property type="molecule type" value="Genomic_DNA"/>
</dbReference>
<dbReference type="InterPro" id="IPR029057">
    <property type="entry name" value="PRTase-like"/>
</dbReference>
<dbReference type="Pfam" id="PF00156">
    <property type="entry name" value="Pribosyltran"/>
    <property type="match status" value="1"/>
</dbReference>
<dbReference type="Proteomes" id="UP000280696">
    <property type="component" value="Unassembled WGS sequence"/>
</dbReference>
<keyword evidence="3" id="KW-1185">Reference proteome</keyword>
<accession>A0A3A9AWN9</accession>
<organism evidence="2 3">
    <name type="scientific">Parablautia intestinalis</name>
    <dbReference type="NCBI Taxonomy" id="2320100"/>
    <lineage>
        <taxon>Bacteria</taxon>
        <taxon>Bacillati</taxon>
        <taxon>Bacillota</taxon>
        <taxon>Clostridia</taxon>
        <taxon>Lachnospirales</taxon>
        <taxon>Lachnospiraceae</taxon>
        <taxon>Parablautia</taxon>
    </lineage>
</organism>
<keyword evidence="2" id="KW-0808">Transferase</keyword>
<reference evidence="2 3" key="1">
    <citation type="submission" date="2018-09" db="EMBL/GenBank/DDBJ databases">
        <title>Murine metabolic-syndrome-specific gut microbial biobank.</title>
        <authorList>
            <person name="Liu C."/>
        </authorList>
    </citation>
    <scope>NUCLEOTIDE SEQUENCE [LARGE SCALE GENOMIC DNA]</scope>
    <source>
        <strain evidence="2 3">0.1xD8-82</strain>
    </source>
</reference>
<feature type="domain" description="Phosphoribosyltransferase" evidence="1">
    <location>
        <begin position="50"/>
        <end position="163"/>
    </location>
</feature>
<dbReference type="OrthoDB" id="9778142at2"/>
<protein>
    <submittedName>
        <fullName evidence="2">Orotate phosphoribosyltransferase</fullName>
    </submittedName>
</protein>
<dbReference type="Gene3D" id="3.40.50.2020">
    <property type="match status" value="1"/>
</dbReference>
<name>A0A3A9AWN9_9FIRM</name>
<proteinExistence type="predicted"/>
<comment type="caution">
    <text evidence="2">The sequence shown here is derived from an EMBL/GenBank/DDBJ whole genome shotgun (WGS) entry which is preliminary data.</text>
</comment>
<evidence type="ECO:0000313" key="3">
    <source>
        <dbReference type="Proteomes" id="UP000280696"/>
    </source>
</evidence>
<sequence>MEKRIVKIQSKMHQNVVLKAIPGHFVTPNSHVNYFLDMATLKSRLSEASAAARALSEQIAATTVVDTIVCIDGCEVIGAFLAENLTRAGIYSMNSHNTIYIVTPEYVNSGQLVFRENMIPMIKGKNVLILLTSATTGQTIVKTGQALKYYGAKISGISAVFSAANSVMGIPIKALFTITDIPDYKAYDPEGCSLCKEGKPIDAFANGFGYSKIN</sequence>
<dbReference type="SUPFAM" id="SSF53271">
    <property type="entry name" value="PRTase-like"/>
    <property type="match status" value="1"/>
</dbReference>
<keyword evidence="2" id="KW-0328">Glycosyltransferase</keyword>
<dbReference type="GO" id="GO:0016757">
    <property type="term" value="F:glycosyltransferase activity"/>
    <property type="evidence" value="ECO:0007669"/>
    <property type="project" value="UniProtKB-KW"/>
</dbReference>
<dbReference type="AlphaFoldDB" id="A0A3A9AWN9"/>
<dbReference type="InterPro" id="IPR000836">
    <property type="entry name" value="PRTase_dom"/>
</dbReference>
<evidence type="ECO:0000259" key="1">
    <source>
        <dbReference type="Pfam" id="PF00156"/>
    </source>
</evidence>
<dbReference type="CDD" id="cd06223">
    <property type="entry name" value="PRTases_typeI"/>
    <property type="match status" value="1"/>
</dbReference>
<dbReference type="RefSeq" id="WP_120468474.1">
    <property type="nucleotide sequence ID" value="NZ_CATAJS010000018.1"/>
</dbReference>